<dbReference type="InterPro" id="IPR023302">
    <property type="entry name" value="Pept_S9A_N"/>
</dbReference>
<dbReference type="Pfam" id="PF02897">
    <property type="entry name" value="Peptidase_S9_N"/>
    <property type="match status" value="1"/>
</dbReference>
<evidence type="ECO:0000259" key="5">
    <source>
        <dbReference type="Pfam" id="PF00326"/>
    </source>
</evidence>
<dbReference type="STRING" id="314278.NB231_02573"/>
<dbReference type="InterPro" id="IPR001375">
    <property type="entry name" value="Peptidase_S9_cat"/>
</dbReference>
<sequence>MSTNEPRPKPPLALQRASAVTAHGETRTDEFAWLRDRADPQVVAYLEAENRYTAAIMEPARGIGERLYEEFVSRIREDDETVPVRLDAYRYYTRTCAGAEYPLLCRRHDAATSGGAEEVILDLNRLAAEREYFALGSTQISPDHRYLAYSEDLDGSERYTLRVRDLVEGQTLEEAIVQTSDAVAWYNDSQTLIYTLLDDTQRPWRVMRHRLGEPPANDVEVLREEDAAYFVSVDKTKDRRYLLINLVSNITSEAYLLDADDTQASPSRFWRREEGVEYSLEHRAGEFFVLTNRSAVNFELLRVPAERFAEESSWQTFVGHRDRVKLEDFEVFEHHLALLTREAGVARVWICDLVTNDWSAVAFGERLYTVDFGDNPTFTTDRLRLLYSSLVTPPRVYDYDMAQARLHLLKQREIPCGYEPAHYRSERLWARSADGVPVPISIVRHRDTPLDGSARCLLYGYGSYGICTEPTFSSSRISLLERGFIYAIAHVRGGGELGEHWKNAGKLLRKPNSFADFIACAQLLIDTQYTRAARLAVMGGSAGGLLIGAAVNSRPDLFRAAVAEVPFVDVLNTMADPSLPLTVIEYDEWGNPAERRYYETIRDYAPYENIRRQRYPDMLVIAGWNDPRVPYWEPAKWVARLRRRATGGLLLLKTDMEVGHSGTHGRYQALKELAFVFSFLLLRLDLRG</sequence>
<keyword evidence="8" id="KW-1185">Reference proteome</keyword>
<reference evidence="7 8" key="1">
    <citation type="submission" date="2006-02" db="EMBL/GenBank/DDBJ databases">
        <authorList>
            <person name="Waterbury J."/>
            <person name="Ferriera S."/>
            <person name="Johnson J."/>
            <person name="Kravitz S."/>
            <person name="Halpern A."/>
            <person name="Remington K."/>
            <person name="Beeson K."/>
            <person name="Tran B."/>
            <person name="Rogers Y.-H."/>
            <person name="Friedman R."/>
            <person name="Venter J.C."/>
        </authorList>
    </citation>
    <scope>NUCLEOTIDE SEQUENCE [LARGE SCALE GENOMIC DNA]</scope>
    <source>
        <strain evidence="7 8">Nb-231</strain>
    </source>
</reference>
<dbReference type="RefSeq" id="WP_004999482.1">
    <property type="nucleotide sequence ID" value="NZ_CH672427.1"/>
</dbReference>
<dbReference type="Gene3D" id="3.40.50.1820">
    <property type="entry name" value="alpha/beta hydrolase"/>
    <property type="match status" value="1"/>
</dbReference>
<dbReference type="Proteomes" id="UP000003374">
    <property type="component" value="Unassembled WGS sequence"/>
</dbReference>
<dbReference type="InterPro" id="IPR029058">
    <property type="entry name" value="AB_hydrolase_fold"/>
</dbReference>
<evidence type="ECO:0000313" key="7">
    <source>
        <dbReference type="EMBL" id="EAR21615.1"/>
    </source>
</evidence>
<proteinExistence type="inferred from homology"/>
<gene>
    <name evidence="7" type="ORF">NB231_02573</name>
</gene>
<dbReference type="GO" id="GO:0006508">
    <property type="term" value="P:proteolysis"/>
    <property type="evidence" value="ECO:0007669"/>
    <property type="project" value="UniProtKB-KW"/>
</dbReference>
<dbReference type="SUPFAM" id="SSF50993">
    <property type="entry name" value="Peptidase/esterase 'gauge' domain"/>
    <property type="match status" value="1"/>
</dbReference>
<evidence type="ECO:0000256" key="4">
    <source>
        <dbReference type="ARBA" id="ARBA00022825"/>
    </source>
</evidence>
<dbReference type="SUPFAM" id="SSF53474">
    <property type="entry name" value="alpha/beta-Hydrolases"/>
    <property type="match status" value="1"/>
</dbReference>
<dbReference type="PRINTS" id="PR00862">
    <property type="entry name" value="PROLIGOPTASE"/>
</dbReference>
<evidence type="ECO:0000256" key="3">
    <source>
        <dbReference type="ARBA" id="ARBA00022801"/>
    </source>
</evidence>
<dbReference type="InterPro" id="IPR002470">
    <property type="entry name" value="Peptidase_S9A"/>
</dbReference>
<dbReference type="GO" id="GO:0004252">
    <property type="term" value="F:serine-type endopeptidase activity"/>
    <property type="evidence" value="ECO:0007669"/>
    <property type="project" value="InterPro"/>
</dbReference>
<dbReference type="EMBL" id="AAOF01000007">
    <property type="protein sequence ID" value="EAR21615.1"/>
    <property type="molecule type" value="Genomic_DNA"/>
</dbReference>
<dbReference type="PANTHER" id="PTHR11757:SF19">
    <property type="entry name" value="PROLYL ENDOPEPTIDASE-LIKE"/>
    <property type="match status" value="1"/>
</dbReference>
<feature type="domain" description="Peptidase S9A N-terminal" evidence="6">
    <location>
        <begin position="18"/>
        <end position="412"/>
    </location>
</feature>
<accession>A4BRP4</accession>
<dbReference type="InterPro" id="IPR051543">
    <property type="entry name" value="Serine_Peptidase_S9A"/>
</dbReference>
<keyword evidence="2" id="KW-0645">Protease</keyword>
<dbReference type="Pfam" id="PF00326">
    <property type="entry name" value="Peptidase_S9"/>
    <property type="match status" value="1"/>
</dbReference>
<dbReference type="AlphaFoldDB" id="A4BRP4"/>
<evidence type="ECO:0000259" key="6">
    <source>
        <dbReference type="Pfam" id="PF02897"/>
    </source>
</evidence>
<keyword evidence="4" id="KW-0720">Serine protease</keyword>
<dbReference type="OrthoDB" id="9801421at2"/>
<evidence type="ECO:0000256" key="1">
    <source>
        <dbReference type="ARBA" id="ARBA00005228"/>
    </source>
</evidence>
<dbReference type="HOGENOM" id="CLU_011290_0_2_6"/>
<organism evidence="7 8">
    <name type="scientific">Nitrococcus mobilis Nb-231</name>
    <dbReference type="NCBI Taxonomy" id="314278"/>
    <lineage>
        <taxon>Bacteria</taxon>
        <taxon>Pseudomonadati</taxon>
        <taxon>Pseudomonadota</taxon>
        <taxon>Gammaproteobacteria</taxon>
        <taxon>Chromatiales</taxon>
        <taxon>Ectothiorhodospiraceae</taxon>
        <taxon>Nitrococcus</taxon>
    </lineage>
</organism>
<evidence type="ECO:0000313" key="8">
    <source>
        <dbReference type="Proteomes" id="UP000003374"/>
    </source>
</evidence>
<evidence type="ECO:0000256" key="2">
    <source>
        <dbReference type="ARBA" id="ARBA00022670"/>
    </source>
</evidence>
<dbReference type="Gene3D" id="2.130.10.120">
    <property type="entry name" value="Prolyl oligopeptidase, N-terminal domain"/>
    <property type="match status" value="1"/>
</dbReference>
<name>A4BRP4_9GAMM</name>
<feature type="domain" description="Peptidase S9 prolyl oligopeptidase catalytic" evidence="5">
    <location>
        <begin position="471"/>
        <end position="681"/>
    </location>
</feature>
<dbReference type="eggNOG" id="COG1770">
    <property type="taxonomic scope" value="Bacteria"/>
</dbReference>
<comment type="caution">
    <text evidence="7">The sequence shown here is derived from an EMBL/GenBank/DDBJ whole genome shotgun (WGS) entry which is preliminary data.</text>
</comment>
<dbReference type="PANTHER" id="PTHR11757">
    <property type="entry name" value="PROTEASE FAMILY S9A OLIGOPEPTIDASE"/>
    <property type="match status" value="1"/>
</dbReference>
<keyword evidence="3" id="KW-0378">Hydrolase</keyword>
<dbReference type="MEROPS" id="S09.010"/>
<protein>
    <submittedName>
        <fullName evidence="7">Oligopeptidase</fullName>
    </submittedName>
</protein>
<comment type="similarity">
    <text evidence="1">Belongs to the peptidase S9A family.</text>
</comment>